<dbReference type="EMBL" id="GU784892">
    <property type="protein sequence ID" value="AII77662.1"/>
    <property type="molecule type" value="Genomic_DNA"/>
</dbReference>
<name>A0A076JQ91_TRYCR</name>
<reference evidence="1" key="1">
    <citation type="journal article" date="2011" name="Parasitol. Res.">
        <title>The composition of upstream open reading frames (uORF) in four genes from Trypanosoma cruzi typical strains.</title>
        <authorList>
            <person name="Jaeger L.H."/>
            <person name="Brandao A."/>
        </authorList>
    </citation>
    <scope>NUCLEOTIDE SEQUENCE</scope>
    <source>
        <strain evidence="1">Dm28c</strain>
    </source>
</reference>
<protein>
    <submittedName>
        <fullName evidence="1">UORF</fullName>
    </submittedName>
</protein>
<accession>A0A076JQ91</accession>
<sequence>MSVYNSCSFFY</sequence>
<proteinExistence type="predicted"/>
<evidence type="ECO:0000313" key="1">
    <source>
        <dbReference type="EMBL" id="AII77662.1"/>
    </source>
</evidence>
<organism evidence="1">
    <name type="scientific">Trypanosoma cruzi</name>
    <dbReference type="NCBI Taxonomy" id="5693"/>
    <lineage>
        <taxon>Eukaryota</taxon>
        <taxon>Discoba</taxon>
        <taxon>Euglenozoa</taxon>
        <taxon>Kinetoplastea</taxon>
        <taxon>Metakinetoplastina</taxon>
        <taxon>Trypanosomatida</taxon>
        <taxon>Trypanosomatidae</taxon>
        <taxon>Trypanosoma</taxon>
        <taxon>Schizotrypanum</taxon>
    </lineage>
</organism>